<feature type="compositionally biased region" description="Low complexity" evidence="1">
    <location>
        <begin position="224"/>
        <end position="265"/>
    </location>
</feature>
<feature type="region of interest" description="Disordered" evidence="1">
    <location>
        <begin position="280"/>
        <end position="346"/>
    </location>
</feature>
<reference evidence="2" key="2">
    <citation type="submission" date="2022-08" db="UniProtKB">
        <authorList>
            <consortium name="EnsemblMetazoa"/>
        </authorList>
    </citation>
    <scope>IDENTIFICATION</scope>
    <source>
        <strain evidence="2">STECLA/ALBI9_A</strain>
    </source>
</reference>
<evidence type="ECO:0000313" key="2">
    <source>
        <dbReference type="EnsemblMetazoa" id="AALB002242-PA"/>
    </source>
</evidence>
<evidence type="ECO:0000313" key="3">
    <source>
        <dbReference type="Proteomes" id="UP000069272"/>
    </source>
</evidence>
<feature type="compositionally biased region" description="Polar residues" evidence="1">
    <location>
        <begin position="112"/>
        <end position="122"/>
    </location>
</feature>
<dbReference type="EnsemblMetazoa" id="AALB002242-RA">
    <property type="protein sequence ID" value="AALB002242-PA"/>
    <property type="gene ID" value="AALB002242"/>
</dbReference>
<name>A0A182F6Y6_ANOAL</name>
<accession>A0A182F6Y6</accession>
<organism evidence="2 3">
    <name type="scientific">Anopheles albimanus</name>
    <name type="common">New world malaria mosquito</name>
    <dbReference type="NCBI Taxonomy" id="7167"/>
    <lineage>
        <taxon>Eukaryota</taxon>
        <taxon>Metazoa</taxon>
        <taxon>Ecdysozoa</taxon>
        <taxon>Arthropoda</taxon>
        <taxon>Hexapoda</taxon>
        <taxon>Insecta</taxon>
        <taxon>Pterygota</taxon>
        <taxon>Neoptera</taxon>
        <taxon>Endopterygota</taxon>
        <taxon>Diptera</taxon>
        <taxon>Nematocera</taxon>
        <taxon>Culicoidea</taxon>
        <taxon>Culicidae</taxon>
        <taxon>Anophelinae</taxon>
        <taxon>Anopheles</taxon>
    </lineage>
</organism>
<feature type="region of interest" description="Disordered" evidence="1">
    <location>
        <begin position="98"/>
        <end position="122"/>
    </location>
</feature>
<evidence type="ECO:0000256" key="1">
    <source>
        <dbReference type="SAM" id="MobiDB-lite"/>
    </source>
</evidence>
<protein>
    <submittedName>
        <fullName evidence="2">Uncharacterized protein</fullName>
    </submittedName>
</protein>
<reference evidence="2 3" key="1">
    <citation type="journal article" date="2017" name="G3 (Bethesda)">
        <title>The Physical Genome Mapping of Anopheles albimanus Corrected Scaffold Misassemblies and Identified Interarm Rearrangements in Genus Anopheles.</title>
        <authorList>
            <person name="Artemov G.N."/>
            <person name="Peery A.N."/>
            <person name="Jiang X."/>
            <person name="Tu Z."/>
            <person name="Stegniy V.N."/>
            <person name="Sharakhova M.V."/>
            <person name="Sharakhov I.V."/>
        </authorList>
    </citation>
    <scope>NUCLEOTIDE SEQUENCE [LARGE SCALE GENOMIC DNA]</scope>
    <source>
        <strain evidence="2 3">ALBI9_A</strain>
    </source>
</reference>
<feature type="region of interest" description="Disordered" evidence="1">
    <location>
        <begin position="222"/>
        <end position="267"/>
    </location>
</feature>
<dbReference type="VEuPathDB" id="VectorBase:AALB002242"/>
<dbReference type="VEuPathDB" id="VectorBase:AALB20_031201"/>
<feature type="compositionally biased region" description="Low complexity" evidence="1">
    <location>
        <begin position="300"/>
        <end position="316"/>
    </location>
</feature>
<proteinExistence type="predicted"/>
<dbReference type="Proteomes" id="UP000069272">
    <property type="component" value="Chromosome 2R"/>
</dbReference>
<keyword evidence="3" id="KW-1185">Reference proteome</keyword>
<dbReference type="AlphaFoldDB" id="A0A182F6Y6"/>
<sequence length="379" mass="39224">FKIQFDDSLTSTYEYPSETSLLETNGFDDADSGPESAGAGTFTSDNGLLSHNNKLLSSVPLGKFRRPKIPGGWATYYLSNASFDHPFRLLHTLTSAAKRKNRQSELNRRRISNSNDAAASNGRTAMVPHQWHGAALKRVPIVGVKATVNPPVPAGRDYRGVLALHSAPYGNHVGGIYFSNPSVASGGTGRGTSSGSSVGSAPFASYTPVKAAIDTSFELGVTRTPSPSAASTASSTGSSSNGSHTGSSTNNSHTHSVTSASTGASDTAHQPSLFQHIIAATNGNGFGPGHHPQKQLDRPNNNNSSSSSLHSNGHNGDSAGIGGSLLLNGDTTMPDSTAGGGGLLCGGTGEPESIQYLKPASDEQTVNWSQGTRVTDLLF</sequence>
<feature type="region of interest" description="Disordered" evidence="1">
    <location>
        <begin position="23"/>
        <end position="45"/>
    </location>
</feature>